<dbReference type="AlphaFoldDB" id="A0AAP2AI66"/>
<evidence type="ECO:0000313" key="1">
    <source>
        <dbReference type="EMBL" id="MBL5936912.1"/>
    </source>
</evidence>
<protein>
    <submittedName>
        <fullName evidence="1">Protein RepA</fullName>
    </submittedName>
</protein>
<gene>
    <name evidence="1" type="ORF">I7V27_21015</name>
</gene>
<comment type="caution">
    <text evidence="1">The sequence shown here is derived from an EMBL/GenBank/DDBJ whole genome shotgun (WGS) entry which is preliminary data.</text>
</comment>
<sequence length="272" mass="31068">MYSSLVKSEKLLTVNSHTTIQPVSLMRLGIFVPFNKSGRGQGVIDASHVLSSLEFSRAEGYTSIIITGQRLNLATDFKVWMGIVHAFSKYGLSSNAVMLSFREFATYCQIPSKRLDSRLRQNVRDSLARIRGKTITLSTIRSTKVYVTGLLKSGRFDFEEDMVYLEADCKLWELYCADYLTLLRKKPLNALPRQEAAQALYTYFASLPEKPADISFERLRTRLMLTNRVSDQNKVIRAALEKLKEIGYLDYLLKKNGRETMLRIISRNPNLT</sequence>
<organism evidence="1 2">
    <name type="scientific">Lelliottia amnigena</name>
    <name type="common">Enterobacter amnigenus</name>
    <dbReference type="NCBI Taxonomy" id="61646"/>
    <lineage>
        <taxon>Bacteria</taxon>
        <taxon>Pseudomonadati</taxon>
        <taxon>Pseudomonadota</taxon>
        <taxon>Gammaproteobacteria</taxon>
        <taxon>Enterobacterales</taxon>
        <taxon>Enterobacteriaceae</taxon>
        <taxon>Lelliottia</taxon>
    </lineage>
</organism>
<accession>A0AAP2AI66</accession>
<dbReference type="Proteomes" id="UP000653275">
    <property type="component" value="Unassembled WGS sequence"/>
</dbReference>
<name>A0AAP2AI66_LELAM</name>
<proteinExistence type="predicted"/>
<reference evidence="1" key="1">
    <citation type="submission" date="2020-12" db="EMBL/GenBank/DDBJ databases">
        <title>Draft genome sequence of Enterobacter spp., Lelliottia spp. and Serratia spp. isolated from drinking water reservoirs and lakes.</title>
        <authorList>
            <person name="Reitter C."/>
            <person name="Neuhaus K."/>
            <person name="Huegler M."/>
        </authorList>
    </citation>
    <scope>NUCLEOTIDE SEQUENCE</scope>
    <source>
        <strain evidence="1">TZW15</strain>
    </source>
</reference>
<dbReference type="EMBL" id="JAENMS010000016">
    <property type="protein sequence ID" value="MBL5936912.1"/>
    <property type="molecule type" value="Genomic_DNA"/>
</dbReference>
<evidence type="ECO:0000313" key="2">
    <source>
        <dbReference type="Proteomes" id="UP000653275"/>
    </source>
</evidence>